<accession>A0A8T1VS61</accession>
<keyword evidence="1" id="KW-0175">Coiled coil</keyword>
<organism evidence="2 3">
    <name type="scientific">Phytophthora boehmeriae</name>
    <dbReference type="NCBI Taxonomy" id="109152"/>
    <lineage>
        <taxon>Eukaryota</taxon>
        <taxon>Sar</taxon>
        <taxon>Stramenopiles</taxon>
        <taxon>Oomycota</taxon>
        <taxon>Peronosporomycetes</taxon>
        <taxon>Peronosporales</taxon>
        <taxon>Peronosporaceae</taxon>
        <taxon>Phytophthora</taxon>
    </lineage>
</organism>
<evidence type="ECO:0000313" key="3">
    <source>
        <dbReference type="Proteomes" id="UP000693981"/>
    </source>
</evidence>
<proteinExistence type="predicted"/>
<evidence type="ECO:0000313" key="2">
    <source>
        <dbReference type="EMBL" id="KAG7384001.1"/>
    </source>
</evidence>
<dbReference type="EMBL" id="JAGDFL010000619">
    <property type="protein sequence ID" value="KAG7384001.1"/>
    <property type="molecule type" value="Genomic_DNA"/>
</dbReference>
<gene>
    <name evidence="2" type="ORF">PHYBOEH_009674</name>
</gene>
<name>A0A8T1VS61_9STRA</name>
<dbReference type="Proteomes" id="UP000693981">
    <property type="component" value="Unassembled WGS sequence"/>
</dbReference>
<feature type="coiled-coil region" evidence="1">
    <location>
        <begin position="83"/>
        <end position="115"/>
    </location>
</feature>
<reference evidence="2" key="1">
    <citation type="submission" date="2021-02" db="EMBL/GenBank/DDBJ databases">
        <authorList>
            <person name="Palmer J.M."/>
        </authorList>
    </citation>
    <scope>NUCLEOTIDE SEQUENCE</scope>
    <source>
        <strain evidence="2">SCRP23</strain>
    </source>
</reference>
<keyword evidence="3" id="KW-1185">Reference proteome</keyword>
<comment type="caution">
    <text evidence="2">The sequence shown here is derived from an EMBL/GenBank/DDBJ whole genome shotgun (WGS) entry which is preliminary data.</text>
</comment>
<evidence type="ECO:0000256" key="1">
    <source>
        <dbReference type="SAM" id="Coils"/>
    </source>
</evidence>
<sequence length="170" mass="19682">MPTATKKTRRLRDLRSSIQSLLKEESYRRQHGIVDSGADDKLFLAMSLLSALEQTPDAKCDAFVPGLVEFNREMSLHHLKYSRQLLTMEKEAIKKERKQLQHERLELKAGQMENQNYPLQKVFLQAETLKAQMKATSAKIDAILGREEARNRVRSTWQDIAKRESDARNN</sequence>
<dbReference type="AlphaFoldDB" id="A0A8T1VS61"/>
<protein>
    <submittedName>
        <fullName evidence="2">Uncharacterized protein</fullName>
    </submittedName>
</protein>